<evidence type="ECO:0000256" key="1">
    <source>
        <dbReference type="ARBA" id="ARBA00022741"/>
    </source>
</evidence>
<dbReference type="GO" id="GO:0005525">
    <property type="term" value="F:GTP binding"/>
    <property type="evidence" value="ECO:0007669"/>
    <property type="project" value="UniProtKB-KW"/>
</dbReference>
<accession>A0A7S0IV71</accession>
<protein>
    <recommendedName>
        <fullName evidence="3">GTP-eEF1A C-terminal domain-containing protein</fullName>
    </recommendedName>
</protein>
<keyword evidence="1" id="KW-0547">Nucleotide-binding</keyword>
<evidence type="ECO:0000313" key="4">
    <source>
        <dbReference type="EMBL" id="CAD8532396.1"/>
    </source>
</evidence>
<evidence type="ECO:0000256" key="2">
    <source>
        <dbReference type="ARBA" id="ARBA00023134"/>
    </source>
</evidence>
<dbReference type="AlphaFoldDB" id="A0A7S0IV71"/>
<keyword evidence="2" id="KW-0342">GTP-binding</keyword>
<evidence type="ECO:0000259" key="3">
    <source>
        <dbReference type="Pfam" id="PF22594"/>
    </source>
</evidence>
<dbReference type="InterPro" id="IPR009001">
    <property type="entry name" value="Transl_elong_EF1A/Init_IF2_C"/>
</dbReference>
<dbReference type="Pfam" id="PF22594">
    <property type="entry name" value="GTP-eEF1A_C"/>
    <property type="match status" value="1"/>
</dbReference>
<dbReference type="CDD" id="cd03704">
    <property type="entry name" value="eRF3_C_III"/>
    <property type="match status" value="1"/>
</dbReference>
<dbReference type="InterPro" id="IPR054696">
    <property type="entry name" value="GTP-eEF1A_C"/>
</dbReference>
<proteinExistence type="predicted"/>
<reference evidence="4" key="1">
    <citation type="submission" date="2021-01" db="EMBL/GenBank/DDBJ databases">
        <authorList>
            <person name="Corre E."/>
            <person name="Pelletier E."/>
            <person name="Niang G."/>
            <person name="Scheremetjew M."/>
            <person name="Finn R."/>
            <person name="Kale V."/>
            <person name="Holt S."/>
            <person name="Cochrane G."/>
            <person name="Meng A."/>
            <person name="Brown T."/>
            <person name="Cohen L."/>
        </authorList>
    </citation>
    <scope>NUCLEOTIDE SEQUENCE</scope>
    <source>
        <strain evidence="4">RCC1130</strain>
    </source>
</reference>
<dbReference type="Gene3D" id="2.40.30.10">
    <property type="entry name" value="Translation factors"/>
    <property type="match status" value="1"/>
</dbReference>
<sequence>MWLDQDEVQYLVGGENARVKLKDISDEDIMPGFVLGPRGAVACPAVKKFEAQLIIVELLDHKSIFSAGYTAVLHVHAAAEECSVLALTSSIDKKTGKRSKKAPMFVKSGGVVTCVIEVEQSICVETFEACPQLGRFTLRDEGKTIGIGKILDLSPGQE</sequence>
<dbReference type="InterPro" id="IPR050100">
    <property type="entry name" value="TRAFAC_GTPase_members"/>
</dbReference>
<organism evidence="4">
    <name type="scientific">Calcidiscus leptoporus</name>
    <dbReference type="NCBI Taxonomy" id="127549"/>
    <lineage>
        <taxon>Eukaryota</taxon>
        <taxon>Haptista</taxon>
        <taxon>Haptophyta</taxon>
        <taxon>Prymnesiophyceae</taxon>
        <taxon>Coccolithales</taxon>
        <taxon>Calcidiscaceae</taxon>
        <taxon>Calcidiscus</taxon>
    </lineage>
</organism>
<dbReference type="EMBL" id="HBER01015235">
    <property type="protein sequence ID" value="CAD8532396.1"/>
    <property type="molecule type" value="Transcribed_RNA"/>
</dbReference>
<dbReference type="PANTHER" id="PTHR23115">
    <property type="entry name" value="TRANSLATION FACTOR"/>
    <property type="match status" value="1"/>
</dbReference>
<name>A0A7S0IV71_9EUKA</name>
<dbReference type="SUPFAM" id="SSF50465">
    <property type="entry name" value="EF-Tu/eEF-1alpha/eIF2-gamma C-terminal domain"/>
    <property type="match status" value="1"/>
</dbReference>
<feature type="domain" description="GTP-eEF1A C-terminal" evidence="3">
    <location>
        <begin position="48"/>
        <end position="150"/>
    </location>
</feature>
<gene>
    <name evidence="4" type="ORF">CLEP1334_LOCUS7651</name>
</gene>